<dbReference type="Proteomes" id="UP000886501">
    <property type="component" value="Unassembled WGS sequence"/>
</dbReference>
<evidence type="ECO:0000313" key="2">
    <source>
        <dbReference type="Proteomes" id="UP000886501"/>
    </source>
</evidence>
<reference evidence="1" key="1">
    <citation type="submission" date="2019-10" db="EMBL/GenBank/DDBJ databases">
        <authorList>
            <consortium name="DOE Joint Genome Institute"/>
            <person name="Kuo A."/>
            <person name="Miyauchi S."/>
            <person name="Kiss E."/>
            <person name="Drula E."/>
            <person name="Kohler A."/>
            <person name="Sanchez-Garcia M."/>
            <person name="Andreopoulos B."/>
            <person name="Barry K.W."/>
            <person name="Bonito G."/>
            <person name="Buee M."/>
            <person name="Carver A."/>
            <person name="Chen C."/>
            <person name="Cichocki N."/>
            <person name="Clum A."/>
            <person name="Culley D."/>
            <person name="Crous P.W."/>
            <person name="Fauchery L."/>
            <person name="Girlanda M."/>
            <person name="Hayes R."/>
            <person name="Keri Z."/>
            <person name="Labutti K."/>
            <person name="Lipzen A."/>
            <person name="Lombard V."/>
            <person name="Magnuson J."/>
            <person name="Maillard F."/>
            <person name="Morin E."/>
            <person name="Murat C."/>
            <person name="Nolan M."/>
            <person name="Ohm R."/>
            <person name="Pangilinan J."/>
            <person name="Pereira M."/>
            <person name="Perotto S."/>
            <person name="Peter M."/>
            <person name="Riley R."/>
            <person name="Sitrit Y."/>
            <person name="Stielow B."/>
            <person name="Szollosi G."/>
            <person name="Zifcakova L."/>
            <person name="Stursova M."/>
            <person name="Spatafora J.W."/>
            <person name="Tedersoo L."/>
            <person name="Vaario L.-M."/>
            <person name="Yamada A."/>
            <person name="Yan M."/>
            <person name="Wang P."/>
            <person name="Xu J."/>
            <person name="Bruns T."/>
            <person name="Baldrian P."/>
            <person name="Vilgalys R."/>
            <person name="Henrissat B."/>
            <person name="Grigoriev I.V."/>
            <person name="Hibbett D."/>
            <person name="Nagy L.G."/>
            <person name="Martin F.M."/>
        </authorList>
    </citation>
    <scope>NUCLEOTIDE SEQUENCE</scope>
    <source>
        <strain evidence="1">P2</strain>
    </source>
</reference>
<organism evidence="1 2">
    <name type="scientific">Thelephora ganbajun</name>
    <name type="common">Ganba fungus</name>
    <dbReference type="NCBI Taxonomy" id="370292"/>
    <lineage>
        <taxon>Eukaryota</taxon>
        <taxon>Fungi</taxon>
        <taxon>Dikarya</taxon>
        <taxon>Basidiomycota</taxon>
        <taxon>Agaricomycotina</taxon>
        <taxon>Agaricomycetes</taxon>
        <taxon>Thelephorales</taxon>
        <taxon>Thelephoraceae</taxon>
        <taxon>Thelephora</taxon>
    </lineage>
</organism>
<name>A0ACB6ZD23_THEGA</name>
<comment type="caution">
    <text evidence="1">The sequence shown here is derived from an EMBL/GenBank/DDBJ whole genome shotgun (WGS) entry which is preliminary data.</text>
</comment>
<protein>
    <submittedName>
        <fullName evidence="1">DNA primase large subunit</fullName>
    </submittedName>
</protein>
<gene>
    <name evidence="1" type="ORF">BDM02DRAFT_3270140</name>
</gene>
<evidence type="ECO:0000313" key="1">
    <source>
        <dbReference type="EMBL" id="KAF9647605.1"/>
    </source>
</evidence>
<reference evidence="1" key="2">
    <citation type="journal article" date="2020" name="Nat. Commun.">
        <title>Large-scale genome sequencing of mycorrhizal fungi provides insights into the early evolution of symbiotic traits.</title>
        <authorList>
            <person name="Miyauchi S."/>
            <person name="Kiss E."/>
            <person name="Kuo A."/>
            <person name="Drula E."/>
            <person name="Kohler A."/>
            <person name="Sanchez-Garcia M."/>
            <person name="Morin E."/>
            <person name="Andreopoulos B."/>
            <person name="Barry K.W."/>
            <person name="Bonito G."/>
            <person name="Buee M."/>
            <person name="Carver A."/>
            <person name="Chen C."/>
            <person name="Cichocki N."/>
            <person name="Clum A."/>
            <person name="Culley D."/>
            <person name="Crous P.W."/>
            <person name="Fauchery L."/>
            <person name="Girlanda M."/>
            <person name="Hayes R.D."/>
            <person name="Keri Z."/>
            <person name="LaButti K."/>
            <person name="Lipzen A."/>
            <person name="Lombard V."/>
            <person name="Magnuson J."/>
            <person name="Maillard F."/>
            <person name="Murat C."/>
            <person name="Nolan M."/>
            <person name="Ohm R.A."/>
            <person name="Pangilinan J."/>
            <person name="Pereira M.F."/>
            <person name="Perotto S."/>
            <person name="Peter M."/>
            <person name="Pfister S."/>
            <person name="Riley R."/>
            <person name="Sitrit Y."/>
            <person name="Stielow J.B."/>
            <person name="Szollosi G."/>
            <person name="Zifcakova L."/>
            <person name="Stursova M."/>
            <person name="Spatafora J.W."/>
            <person name="Tedersoo L."/>
            <person name="Vaario L.M."/>
            <person name="Yamada A."/>
            <person name="Yan M."/>
            <person name="Wang P."/>
            <person name="Xu J."/>
            <person name="Bruns T."/>
            <person name="Baldrian P."/>
            <person name="Vilgalys R."/>
            <person name="Dunand C."/>
            <person name="Henrissat B."/>
            <person name="Grigoriev I.V."/>
            <person name="Hibbett D."/>
            <person name="Nagy L.G."/>
            <person name="Martin F.M."/>
        </authorList>
    </citation>
    <scope>NUCLEOTIDE SEQUENCE</scope>
    <source>
        <strain evidence="1">P2</strain>
    </source>
</reference>
<keyword evidence="2" id="KW-1185">Reference proteome</keyword>
<accession>A0ACB6ZD23</accession>
<proteinExistence type="predicted"/>
<sequence>MFKSNIRDDAGSGAGEVSRHSTLKYPFRLNFYEKPPLGDVTIEEFELFAIDRLRVLGEIESSWARNRPSEEVRKVVGDQCAKYVPLSNNTAKTVELDEQRRKDHIGHFVLRLAFCRSEELRRRFVKAETALFRVRYDADDTLERQQFLKSMKFDWSGITHEEGIALQDQLNTLIGAPEENTDFSGFLKVKWTRIPDLVEKRKVVLKGGWAFVPATEQSALVFHEFQTTLECALEATSKALPRLDEDTRIIPLLNNLSQGFLSGASFDWGSSTATTAGGVTADMIDEMARKHFPFCMRYQHEELRKRKHLPHFSRLEYGLFLKVLGLPIEEALIFWRKSFSKITDDKFNKEYKYNIRHSFGLEGKRANYPAKTCMQIIMERGQKDMECHGCPFATFASENLQTALMSMYNVGSQDMGEILHLVKGQHYHVACTRVWEISHGVKKGAGLDGESVTHPNLYAAKSREFEKARTKQESGEDVVMAEG</sequence>
<dbReference type="EMBL" id="MU118030">
    <property type="protein sequence ID" value="KAF9647605.1"/>
    <property type="molecule type" value="Genomic_DNA"/>
</dbReference>